<dbReference type="GO" id="GO:0005739">
    <property type="term" value="C:mitochondrion"/>
    <property type="evidence" value="ECO:0007669"/>
    <property type="project" value="TreeGrafter"/>
</dbReference>
<dbReference type="InterPro" id="IPR004926">
    <property type="entry name" value="LEA_3a"/>
</dbReference>
<dbReference type="eggNOG" id="ENOG502R7KS">
    <property type="taxonomic scope" value="Eukaryota"/>
</dbReference>
<name>R0F7X2_9BRAS</name>
<evidence type="ECO:0000313" key="3">
    <source>
        <dbReference type="Proteomes" id="UP000029121"/>
    </source>
</evidence>
<sequence length="107" mass="11266">MAARSLSGAVKSLCSAASGSLSGSIVLRRGYVATSQNVTATGLSKGGSTRVMVGKKMEQRGALDQEAESAWGPDPVTGYYRPSNRADEIDPAELRELLLKNKSKSSF</sequence>
<evidence type="ECO:0008006" key="4">
    <source>
        <dbReference type="Google" id="ProtNLM"/>
    </source>
</evidence>
<dbReference type="STRING" id="81985.R0F7X2"/>
<accession>R0F7X2</accession>
<evidence type="ECO:0000313" key="2">
    <source>
        <dbReference type="EMBL" id="EOA17706.1"/>
    </source>
</evidence>
<keyword evidence="3" id="KW-1185">Reference proteome</keyword>
<dbReference type="Pfam" id="PF03242">
    <property type="entry name" value="LEA_3a"/>
    <property type="match status" value="1"/>
</dbReference>
<dbReference type="AlphaFoldDB" id="R0F7X2"/>
<gene>
    <name evidence="2" type="ORF">CARUB_v10006078mg</name>
</gene>
<protein>
    <recommendedName>
        <fullName evidence="4">Late embryogenesis abundant protein Lea5</fullName>
    </recommendedName>
</protein>
<comment type="similarity">
    <text evidence="1">Belongs to the LEA type 3 family.</text>
</comment>
<dbReference type="KEGG" id="crb:17877749"/>
<dbReference type="PANTHER" id="PTHR33509">
    <property type="entry name" value="LATE EMBRYOGENIS ABUNDANT PROTEIN 2-RELATED"/>
    <property type="match status" value="1"/>
</dbReference>
<reference evidence="3" key="1">
    <citation type="journal article" date="2013" name="Nat. Genet.">
        <title>The Capsella rubella genome and the genomic consequences of rapid mating system evolution.</title>
        <authorList>
            <person name="Slotte T."/>
            <person name="Hazzouri K.M."/>
            <person name="Agren J.A."/>
            <person name="Koenig D."/>
            <person name="Maumus F."/>
            <person name="Guo Y.L."/>
            <person name="Steige K."/>
            <person name="Platts A.E."/>
            <person name="Escobar J.S."/>
            <person name="Newman L.K."/>
            <person name="Wang W."/>
            <person name="Mandakova T."/>
            <person name="Vello E."/>
            <person name="Smith L.M."/>
            <person name="Henz S.R."/>
            <person name="Steffen J."/>
            <person name="Takuno S."/>
            <person name="Brandvain Y."/>
            <person name="Coop G."/>
            <person name="Andolfatto P."/>
            <person name="Hu T.T."/>
            <person name="Blanchette M."/>
            <person name="Clark R.M."/>
            <person name="Quesneville H."/>
            <person name="Nordborg M."/>
            <person name="Gaut B.S."/>
            <person name="Lysak M.A."/>
            <person name="Jenkins J."/>
            <person name="Grimwood J."/>
            <person name="Chapman J."/>
            <person name="Prochnik S."/>
            <person name="Shu S."/>
            <person name="Rokhsar D."/>
            <person name="Schmutz J."/>
            <person name="Weigel D."/>
            <person name="Wright S.I."/>
        </authorList>
    </citation>
    <scope>NUCLEOTIDE SEQUENCE [LARGE SCALE GENOMIC DNA]</scope>
    <source>
        <strain evidence="3">cv. Monte Gargano</strain>
    </source>
</reference>
<evidence type="ECO:0000256" key="1">
    <source>
        <dbReference type="ARBA" id="ARBA00007086"/>
    </source>
</evidence>
<organism evidence="2 3">
    <name type="scientific">Capsella rubella</name>
    <dbReference type="NCBI Taxonomy" id="81985"/>
    <lineage>
        <taxon>Eukaryota</taxon>
        <taxon>Viridiplantae</taxon>
        <taxon>Streptophyta</taxon>
        <taxon>Embryophyta</taxon>
        <taxon>Tracheophyta</taxon>
        <taxon>Spermatophyta</taxon>
        <taxon>Magnoliopsida</taxon>
        <taxon>eudicotyledons</taxon>
        <taxon>Gunneridae</taxon>
        <taxon>Pentapetalae</taxon>
        <taxon>rosids</taxon>
        <taxon>malvids</taxon>
        <taxon>Brassicales</taxon>
        <taxon>Brassicaceae</taxon>
        <taxon>Camelineae</taxon>
        <taxon>Capsella</taxon>
    </lineage>
</organism>
<dbReference type="EMBL" id="KB870811">
    <property type="protein sequence ID" value="EOA17706.1"/>
    <property type="molecule type" value="Genomic_DNA"/>
</dbReference>
<proteinExistence type="inferred from homology"/>
<dbReference type="GO" id="GO:0006950">
    <property type="term" value="P:response to stress"/>
    <property type="evidence" value="ECO:0007669"/>
    <property type="project" value="TreeGrafter"/>
</dbReference>
<dbReference type="OrthoDB" id="1693956at2759"/>
<dbReference type="PANTHER" id="PTHR33509:SF34">
    <property type="entry name" value="LATE EMBRYOGENIS ABUNDANT PROTEIN 41"/>
    <property type="match status" value="1"/>
</dbReference>
<dbReference type="Proteomes" id="UP000029121">
    <property type="component" value="Unassembled WGS sequence"/>
</dbReference>